<evidence type="ECO:0000256" key="2">
    <source>
        <dbReference type="ARBA" id="ARBA00011073"/>
    </source>
</evidence>
<dbReference type="PROSITE" id="PS51892">
    <property type="entry name" value="SUBTILASE"/>
    <property type="match status" value="1"/>
</dbReference>
<keyword evidence="17" id="KW-1185">Reference proteome</keyword>
<dbReference type="AlphaFoldDB" id="A0A2I0B9P8"/>
<organism evidence="16 17">
    <name type="scientific">Apostasia shenzhenica</name>
    <dbReference type="NCBI Taxonomy" id="1088818"/>
    <lineage>
        <taxon>Eukaryota</taxon>
        <taxon>Viridiplantae</taxon>
        <taxon>Streptophyta</taxon>
        <taxon>Embryophyta</taxon>
        <taxon>Tracheophyta</taxon>
        <taxon>Spermatophyta</taxon>
        <taxon>Magnoliopsida</taxon>
        <taxon>Liliopsida</taxon>
        <taxon>Asparagales</taxon>
        <taxon>Orchidaceae</taxon>
        <taxon>Apostasioideae</taxon>
        <taxon>Apostasia</taxon>
    </lineage>
</organism>
<evidence type="ECO:0000313" key="17">
    <source>
        <dbReference type="Proteomes" id="UP000236161"/>
    </source>
</evidence>
<accession>A0A2I0B9P8</accession>
<evidence type="ECO:0000259" key="12">
    <source>
        <dbReference type="Pfam" id="PF00082"/>
    </source>
</evidence>
<dbReference type="OrthoDB" id="781982at2759"/>
<evidence type="ECO:0000256" key="8">
    <source>
        <dbReference type="PIRSR" id="PIRSR615500-1"/>
    </source>
</evidence>
<dbReference type="InterPro" id="IPR000209">
    <property type="entry name" value="Peptidase_S8/S53_dom"/>
</dbReference>
<comment type="similarity">
    <text evidence="2 9 10">Belongs to the peptidase S8 family.</text>
</comment>
<dbReference type="CDD" id="cd04852">
    <property type="entry name" value="Peptidases_S8_3"/>
    <property type="match status" value="1"/>
</dbReference>
<feature type="domain" description="Subtilisin-like protease fibronectin type-III" evidence="15">
    <location>
        <begin position="661"/>
        <end position="759"/>
    </location>
</feature>
<dbReference type="EMBL" id="KZ451903">
    <property type="protein sequence ID" value="PKA64507.1"/>
    <property type="molecule type" value="Genomic_DNA"/>
</dbReference>
<dbReference type="InterPro" id="IPR023827">
    <property type="entry name" value="Peptidase_S8_Asp-AS"/>
</dbReference>
<evidence type="ECO:0000256" key="4">
    <source>
        <dbReference type="ARBA" id="ARBA00022729"/>
    </source>
</evidence>
<feature type="active site" description="Charge relay system" evidence="8 9">
    <location>
        <position position="213"/>
    </location>
</feature>
<dbReference type="InterPro" id="IPR023828">
    <property type="entry name" value="Peptidase_S8_Ser-AS"/>
</dbReference>
<dbReference type="CDD" id="cd02120">
    <property type="entry name" value="PA_subtilisin_like"/>
    <property type="match status" value="1"/>
</dbReference>
<evidence type="ECO:0000256" key="7">
    <source>
        <dbReference type="ARBA" id="ARBA00023180"/>
    </source>
</evidence>
<proteinExistence type="inferred from homology"/>
<dbReference type="InterPro" id="IPR022398">
    <property type="entry name" value="Peptidase_S8_His-AS"/>
</dbReference>
<dbReference type="InterPro" id="IPR045051">
    <property type="entry name" value="SBT"/>
</dbReference>
<dbReference type="Gene3D" id="2.60.40.2310">
    <property type="match status" value="1"/>
</dbReference>
<dbReference type="InterPro" id="IPR003137">
    <property type="entry name" value="PA_domain"/>
</dbReference>
<dbReference type="PROSITE" id="PS00138">
    <property type="entry name" value="SUBTILASE_SER"/>
    <property type="match status" value="1"/>
</dbReference>
<dbReference type="Gene3D" id="3.30.70.80">
    <property type="entry name" value="Peptidase S8 propeptide/proteinase inhibitor I9"/>
    <property type="match status" value="1"/>
</dbReference>
<feature type="signal peptide" evidence="11">
    <location>
        <begin position="1"/>
        <end position="33"/>
    </location>
</feature>
<keyword evidence="4 11" id="KW-0732">Signal</keyword>
<dbReference type="PRINTS" id="PR00723">
    <property type="entry name" value="SUBTILISIN"/>
</dbReference>
<feature type="domain" description="Inhibitor I9" evidence="14">
    <location>
        <begin position="45"/>
        <end position="123"/>
    </location>
</feature>
<comment type="subcellular location">
    <subcellularLocation>
        <location evidence="1">Secreted</location>
    </subcellularLocation>
</comment>
<dbReference type="Pfam" id="PF02225">
    <property type="entry name" value="PA"/>
    <property type="match status" value="1"/>
</dbReference>
<dbReference type="Pfam" id="PF17766">
    <property type="entry name" value="fn3_6"/>
    <property type="match status" value="1"/>
</dbReference>
<feature type="active site" description="Charge relay system" evidence="8 9">
    <location>
        <position position="156"/>
    </location>
</feature>
<dbReference type="GO" id="GO:0005576">
    <property type="term" value="C:extracellular region"/>
    <property type="evidence" value="ECO:0007669"/>
    <property type="project" value="UniProtKB-SubCell"/>
</dbReference>
<evidence type="ECO:0000259" key="15">
    <source>
        <dbReference type="Pfam" id="PF17766"/>
    </source>
</evidence>
<dbReference type="PANTHER" id="PTHR10795">
    <property type="entry name" value="PROPROTEIN CONVERTASE SUBTILISIN/KEXIN"/>
    <property type="match status" value="1"/>
</dbReference>
<dbReference type="InterPro" id="IPR015500">
    <property type="entry name" value="Peptidase_S8_subtilisin-rel"/>
</dbReference>
<dbReference type="Pfam" id="PF00082">
    <property type="entry name" value="Peptidase_S8"/>
    <property type="match status" value="1"/>
</dbReference>
<keyword evidence="3 9" id="KW-0645">Protease</keyword>
<dbReference type="Proteomes" id="UP000236161">
    <property type="component" value="Unassembled WGS sequence"/>
</dbReference>
<evidence type="ECO:0000256" key="1">
    <source>
        <dbReference type="ARBA" id="ARBA00004613"/>
    </source>
</evidence>
<dbReference type="STRING" id="1088818.A0A2I0B9P8"/>
<evidence type="ECO:0000313" key="16">
    <source>
        <dbReference type="EMBL" id="PKA64507.1"/>
    </source>
</evidence>
<keyword evidence="5 9" id="KW-0378">Hydrolase</keyword>
<feature type="domain" description="Peptidase S8/S53" evidence="12">
    <location>
        <begin position="147"/>
        <end position="582"/>
    </location>
</feature>
<evidence type="ECO:0000256" key="11">
    <source>
        <dbReference type="SAM" id="SignalP"/>
    </source>
</evidence>
<dbReference type="GO" id="GO:0006508">
    <property type="term" value="P:proteolysis"/>
    <property type="evidence" value="ECO:0007669"/>
    <property type="project" value="UniProtKB-KW"/>
</dbReference>
<keyword evidence="7" id="KW-0325">Glycoprotein</keyword>
<evidence type="ECO:0000259" key="13">
    <source>
        <dbReference type="Pfam" id="PF02225"/>
    </source>
</evidence>
<dbReference type="InterPro" id="IPR036852">
    <property type="entry name" value="Peptidase_S8/S53_dom_sf"/>
</dbReference>
<keyword evidence="6 9" id="KW-0720">Serine protease</keyword>
<reference evidence="16 17" key="1">
    <citation type="journal article" date="2017" name="Nature">
        <title>The Apostasia genome and the evolution of orchids.</title>
        <authorList>
            <person name="Zhang G.Q."/>
            <person name="Liu K.W."/>
            <person name="Li Z."/>
            <person name="Lohaus R."/>
            <person name="Hsiao Y.Y."/>
            <person name="Niu S.C."/>
            <person name="Wang J.Y."/>
            <person name="Lin Y.C."/>
            <person name="Xu Q."/>
            <person name="Chen L.J."/>
            <person name="Yoshida K."/>
            <person name="Fujiwara S."/>
            <person name="Wang Z.W."/>
            <person name="Zhang Y.Q."/>
            <person name="Mitsuda N."/>
            <person name="Wang M."/>
            <person name="Liu G.H."/>
            <person name="Pecoraro L."/>
            <person name="Huang H.X."/>
            <person name="Xiao X.J."/>
            <person name="Lin M."/>
            <person name="Wu X.Y."/>
            <person name="Wu W.L."/>
            <person name="Chen Y.Y."/>
            <person name="Chang S.B."/>
            <person name="Sakamoto S."/>
            <person name="Ohme-Takagi M."/>
            <person name="Yagi M."/>
            <person name="Zeng S.J."/>
            <person name="Shen C.Y."/>
            <person name="Yeh C.M."/>
            <person name="Luo Y.B."/>
            <person name="Tsai W.C."/>
            <person name="Van de Peer Y."/>
            <person name="Liu Z.J."/>
        </authorList>
    </citation>
    <scope>NUCLEOTIDE SEQUENCE [LARGE SCALE GENOMIC DNA]</scope>
    <source>
        <strain evidence="17">cv. Shenzhen</strain>
        <tissue evidence="16">Stem</tissue>
    </source>
</reference>
<evidence type="ECO:0000256" key="10">
    <source>
        <dbReference type="RuleBase" id="RU003355"/>
    </source>
</evidence>
<dbReference type="InterPro" id="IPR037045">
    <property type="entry name" value="S8pro/Inhibitor_I9_sf"/>
</dbReference>
<dbReference type="InterPro" id="IPR010259">
    <property type="entry name" value="S8pro/Inhibitor_I9"/>
</dbReference>
<sequence length="762" mass="81885">MENPKSRIFFISCLTLLCLLSTDHPAALPGTHALLLPIVPSKTETYIVHVERPLRHELLDDEELERWHRSFLPNTTLASGEPRLLYSYSHVISGFAARFSPEELDAVKSMVGFIHAQPNEFYQPDTTYTPGYLGLSDDNGWAGTMQGESIVIAIIDTGITPTHPSFHDRFMPPPPPKFKGNCSTAGFRCTNKIVAAKAFHGGLNPSPIDTNGHGTHVAGTAAGSPVHHANVLGQANGTASGTAPLAHLAIYKVCFPRVGCGATDQLAAMDQAMKDEVDIISMSISGNPRATLYSDVISRGGMQAFKKGIVTVAAAGNSGPGNGTVNHCAPWVLTVGAASTDRRIVAVVELGDGRTFPGESAYQPSSFNSSKKLQLEYPGKQGSWEAECCHPSSLSSMNLRGKIVLCSAGLIEDIEKGEAVYAAGAEAMIVMNLPYQGYTTFSEAHVLPVARVNYVNGVDILDYYLNNQSAATGTIRFNGTNFGFRPAPAVAYFSSRGPGRMNGGVIKPDIVAPGVNILAAWPKAVGPNPSPLATRNFNFESGTSMAAPHVSGIAALVRSQHRDWTPSEINSAITTTANDSTTAAGDLIVDQKSNQTAWIYTMGAGMVNPVRAMDPGLVYDITLDDYKRYVCSLGYNDRQATLTIGEQTKCSQVKKVINASELNYPSISVNLTLALPSMTVRRTAKNVGDDREVYRANITEPAGVNIYLSTYELKFTRKKQEISYDVTLATSLYPGTTMVKGGKIVWNSGKHVVTNPIAVWFQ</sequence>
<evidence type="ECO:0000259" key="14">
    <source>
        <dbReference type="Pfam" id="PF05922"/>
    </source>
</evidence>
<evidence type="ECO:0000256" key="9">
    <source>
        <dbReference type="PROSITE-ProRule" id="PRU01240"/>
    </source>
</evidence>
<gene>
    <name evidence="16" type="primary">SDD1</name>
    <name evidence="16" type="ORF">AXF42_Ash007252</name>
</gene>
<evidence type="ECO:0000256" key="3">
    <source>
        <dbReference type="ARBA" id="ARBA00022670"/>
    </source>
</evidence>
<dbReference type="Gene3D" id="3.40.50.200">
    <property type="entry name" value="Peptidase S8/S53 domain"/>
    <property type="match status" value="1"/>
</dbReference>
<dbReference type="PROSITE" id="PS00136">
    <property type="entry name" value="SUBTILASE_ASP"/>
    <property type="match status" value="1"/>
</dbReference>
<feature type="active site" description="Charge relay system" evidence="8 9">
    <location>
        <position position="544"/>
    </location>
</feature>
<feature type="domain" description="PA" evidence="13">
    <location>
        <begin position="389"/>
        <end position="459"/>
    </location>
</feature>
<dbReference type="SUPFAM" id="SSF52743">
    <property type="entry name" value="Subtilisin-like"/>
    <property type="match status" value="1"/>
</dbReference>
<dbReference type="InterPro" id="IPR034197">
    <property type="entry name" value="Peptidases_S8_3"/>
</dbReference>
<name>A0A2I0B9P8_9ASPA</name>
<dbReference type="Gene3D" id="3.50.30.30">
    <property type="match status" value="1"/>
</dbReference>
<dbReference type="Pfam" id="PF05922">
    <property type="entry name" value="Inhibitor_I9"/>
    <property type="match status" value="1"/>
</dbReference>
<dbReference type="InterPro" id="IPR041469">
    <property type="entry name" value="Subtilisin-like_FN3"/>
</dbReference>
<dbReference type="GO" id="GO:0004252">
    <property type="term" value="F:serine-type endopeptidase activity"/>
    <property type="evidence" value="ECO:0007669"/>
    <property type="project" value="UniProtKB-UniRule"/>
</dbReference>
<protein>
    <submittedName>
        <fullName evidence="16">Subtilisin-like protease SDD1</fullName>
    </submittedName>
</protein>
<evidence type="ECO:0000256" key="6">
    <source>
        <dbReference type="ARBA" id="ARBA00022825"/>
    </source>
</evidence>
<dbReference type="PROSITE" id="PS00137">
    <property type="entry name" value="SUBTILASE_HIS"/>
    <property type="match status" value="1"/>
</dbReference>
<evidence type="ECO:0000256" key="5">
    <source>
        <dbReference type="ARBA" id="ARBA00022801"/>
    </source>
</evidence>
<feature type="chain" id="PRO_5014182055" evidence="11">
    <location>
        <begin position="34"/>
        <end position="762"/>
    </location>
</feature>